<dbReference type="GO" id="GO:0008237">
    <property type="term" value="F:metallopeptidase activity"/>
    <property type="evidence" value="ECO:0007669"/>
    <property type="project" value="InterPro"/>
</dbReference>
<keyword evidence="1" id="KW-0732">Signal</keyword>
<dbReference type="InterPro" id="IPR024079">
    <property type="entry name" value="MetalloPept_cat_dom_sf"/>
</dbReference>
<sequence length="639" mass="67310">MLSPQRLRIVILLLLLLLLLLNIARFSEAGTINAPGNGFTRWPTNVISYKYIGGNAEENDLIQRAFDEISFDTGGCVNFTALRPDSTPNQPHLVIQNALPSPDVSDICLTFPGYNARQGIRGQAAIMFSQASTPRPGAGPAAGACLDNLRDAVALLLNAIGIRNEYQRSDRDGFMIFPTDVNRNLLVDPSLQRYDLFGEGRKYNASQAVNSNPVFDKDSVTMVTGTRYAGSSVRSVFTTVNNDQVGRQFRLSFGDCQTVRALYNCQGWYLGRPGETGCRNPYSNPFAISFDLDEPATLTRTLQCLPPNTALPTLPFGGIPLGQFLIRGLTFTAGTTPVFTIVQGFTGLTVQPVAILRPVTLFAGTGAGASTVVGAGEPRPCPSPPGAATCGWSAKFTLTTPQTSGQLNRQIQLDIQVNSVFQASLTLTLNLNCAPQFQSITANVGYSASMTSPVTKTAGTGIRFVTASTLAAAPYVQASTSQLLTPFMINYNMPTAFGESGAAGGTPKKVFVNCVNGGTRLFGGTTAVATVLAIDPEGGPISYFAYSGIPQVAALPTAGAGPGPELHTVTKDGVVFISAFSRTIEAATPSGSDLFAGDAASNIGNAPLARDMQIVAVDAQGASSVLQARFYFDCGIGVG</sequence>
<reference evidence="3" key="1">
    <citation type="submission" date="2017-01" db="EMBL/GenBank/DDBJ databases">
        <title>Comparative genomics of anhydrobiosis in the tardigrade Hypsibius dujardini.</title>
        <authorList>
            <person name="Yoshida Y."/>
            <person name="Koutsovoulos G."/>
            <person name="Laetsch D."/>
            <person name="Stevens L."/>
            <person name="Kumar S."/>
            <person name="Horikawa D."/>
            <person name="Ishino K."/>
            <person name="Komine S."/>
            <person name="Tomita M."/>
            <person name="Blaxter M."/>
            <person name="Arakawa K."/>
        </authorList>
    </citation>
    <scope>NUCLEOTIDE SEQUENCE [LARGE SCALE GENOMIC DNA]</scope>
    <source>
        <strain evidence="3">Z151</strain>
    </source>
</reference>
<protein>
    <recommendedName>
        <fullName evidence="4">Peptidase M12A domain-containing protein</fullName>
    </recommendedName>
</protein>
<dbReference type="OrthoDB" id="10591037at2759"/>
<dbReference type="Gene3D" id="3.40.390.10">
    <property type="entry name" value="Collagenase (Catalytic Domain)"/>
    <property type="match status" value="1"/>
</dbReference>
<name>A0A1W0WT70_HYPEX</name>
<dbReference type="Proteomes" id="UP000192578">
    <property type="component" value="Unassembled WGS sequence"/>
</dbReference>
<dbReference type="SUPFAM" id="SSF55486">
    <property type="entry name" value="Metalloproteases ('zincins'), catalytic domain"/>
    <property type="match status" value="1"/>
</dbReference>
<evidence type="ECO:0000313" key="3">
    <source>
        <dbReference type="Proteomes" id="UP000192578"/>
    </source>
</evidence>
<proteinExistence type="predicted"/>
<keyword evidence="3" id="KW-1185">Reference proteome</keyword>
<gene>
    <name evidence="2" type="ORF">BV898_07602</name>
</gene>
<feature type="signal peptide" evidence="1">
    <location>
        <begin position="1"/>
        <end position="29"/>
    </location>
</feature>
<evidence type="ECO:0008006" key="4">
    <source>
        <dbReference type="Google" id="ProtNLM"/>
    </source>
</evidence>
<feature type="chain" id="PRO_5013139571" description="Peptidase M12A domain-containing protein" evidence="1">
    <location>
        <begin position="30"/>
        <end position="639"/>
    </location>
</feature>
<accession>A0A1W0WT70</accession>
<comment type="caution">
    <text evidence="2">The sequence shown here is derived from an EMBL/GenBank/DDBJ whole genome shotgun (WGS) entry which is preliminary data.</text>
</comment>
<dbReference type="AlphaFoldDB" id="A0A1W0WT70"/>
<evidence type="ECO:0000256" key="1">
    <source>
        <dbReference type="SAM" id="SignalP"/>
    </source>
</evidence>
<organism evidence="2 3">
    <name type="scientific">Hypsibius exemplaris</name>
    <name type="common">Freshwater tardigrade</name>
    <dbReference type="NCBI Taxonomy" id="2072580"/>
    <lineage>
        <taxon>Eukaryota</taxon>
        <taxon>Metazoa</taxon>
        <taxon>Ecdysozoa</taxon>
        <taxon>Tardigrada</taxon>
        <taxon>Eutardigrada</taxon>
        <taxon>Parachela</taxon>
        <taxon>Hypsibioidea</taxon>
        <taxon>Hypsibiidae</taxon>
        <taxon>Hypsibius</taxon>
    </lineage>
</organism>
<dbReference type="EMBL" id="MTYJ01000050">
    <property type="protein sequence ID" value="OQV18399.1"/>
    <property type="molecule type" value="Genomic_DNA"/>
</dbReference>
<evidence type="ECO:0000313" key="2">
    <source>
        <dbReference type="EMBL" id="OQV18399.1"/>
    </source>
</evidence>